<feature type="domain" description="Cadherin" evidence="8">
    <location>
        <begin position="3219"/>
        <end position="3347"/>
    </location>
</feature>
<proteinExistence type="predicted"/>
<evidence type="ECO:0000256" key="7">
    <source>
        <dbReference type="PROSITE-ProRule" id="PRU00043"/>
    </source>
</evidence>
<reference evidence="9 10" key="1">
    <citation type="journal article" date="2021" name="Elife">
        <title>Chloroplast acquisition without the gene transfer in kleptoplastic sea slugs, Plakobranchus ocellatus.</title>
        <authorList>
            <person name="Maeda T."/>
            <person name="Takahashi S."/>
            <person name="Yoshida T."/>
            <person name="Shimamura S."/>
            <person name="Takaki Y."/>
            <person name="Nagai Y."/>
            <person name="Toyoda A."/>
            <person name="Suzuki Y."/>
            <person name="Arimoto A."/>
            <person name="Ishii H."/>
            <person name="Satoh N."/>
            <person name="Nishiyama T."/>
            <person name="Hasebe M."/>
            <person name="Maruyama T."/>
            <person name="Minagawa J."/>
            <person name="Obokata J."/>
            <person name="Shigenobu S."/>
        </authorList>
    </citation>
    <scope>NUCLEOTIDE SEQUENCE [LARGE SCALE GENOMIC DNA]</scope>
</reference>
<feature type="domain" description="Cadherin" evidence="8">
    <location>
        <begin position="7"/>
        <end position="75"/>
    </location>
</feature>
<feature type="domain" description="Cadherin" evidence="8">
    <location>
        <begin position="4926"/>
        <end position="5038"/>
    </location>
</feature>
<feature type="domain" description="Cadherin" evidence="8">
    <location>
        <begin position="4617"/>
        <end position="4727"/>
    </location>
</feature>
<feature type="domain" description="Cadherin" evidence="8">
    <location>
        <begin position="6000"/>
        <end position="6108"/>
    </location>
</feature>
<dbReference type="SMART" id="SM00112">
    <property type="entry name" value="CA"/>
    <property type="match status" value="56"/>
</dbReference>
<feature type="domain" description="Cadherin" evidence="8">
    <location>
        <begin position="6521"/>
        <end position="6626"/>
    </location>
</feature>
<dbReference type="GO" id="GO:0005886">
    <property type="term" value="C:plasma membrane"/>
    <property type="evidence" value="ECO:0007669"/>
    <property type="project" value="UniProtKB-SubCell"/>
</dbReference>
<dbReference type="GO" id="GO:0005509">
    <property type="term" value="F:calcium ion binding"/>
    <property type="evidence" value="ECO:0007669"/>
    <property type="project" value="UniProtKB-UniRule"/>
</dbReference>
<feature type="domain" description="Cadherin" evidence="8">
    <location>
        <begin position="340"/>
        <end position="444"/>
    </location>
</feature>
<feature type="domain" description="Cadherin" evidence="8">
    <location>
        <begin position="978"/>
        <end position="1084"/>
    </location>
</feature>
<dbReference type="InterPro" id="IPR002126">
    <property type="entry name" value="Cadherin-like_dom"/>
</dbReference>
<feature type="domain" description="Cadherin" evidence="8">
    <location>
        <begin position="3869"/>
        <end position="3978"/>
    </location>
</feature>
<dbReference type="Pfam" id="PF00028">
    <property type="entry name" value="Cadherin"/>
    <property type="match status" value="31"/>
</dbReference>
<evidence type="ECO:0000256" key="4">
    <source>
        <dbReference type="ARBA" id="ARBA00022837"/>
    </source>
</evidence>
<protein>
    <submittedName>
        <fullName evidence="9">Protocadherin fat 4</fullName>
    </submittedName>
</protein>
<evidence type="ECO:0000259" key="8">
    <source>
        <dbReference type="PROSITE" id="PS50268"/>
    </source>
</evidence>
<feature type="domain" description="Cadherin" evidence="8">
    <location>
        <begin position="3756"/>
        <end position="3868"/>
    </location>
</feature>
<feature type="domain" description="Cadherin" evidence="8">
    <location>
        <begin position="1961"/>
        <end position="2058"/>
    </location>
</feature>
<feature type="domain" description="Cadherin" evidence="8">
    <location>
        <begin position="4723"/>
        <end position="4823"/>
    </location>
</feature>
<feature type="domain" description="Cadherin" evidence="8">
    <location>
        <begin position="1190"/>
        <end position="1295"/>
    </location>
</feature>
<feature type="domain" description="Cadherin" evidence="8">
    <location>
        <begin position="4103"/>
        <end position="4190"/>
    </location>
</feature>
<comment type="caution">
    <text evidence="9">The sequence shown here is derived from an EMBL/GenBank/DDBJ whole genome shotgun (WGS) entry which is preliminary data.</text>
</comment>
<feature type="domain" description="Cadherin" evidence="8">
    <location>
        <begin position="2699"/>
        <end position="2807"/>
    </location>
</feature>
<feature type="domain" description="Cadherin" evidence="8">
    <location>
        <begin position="654"/>
        <end position="762"/>
    </location>
</feature>
<dbReference type="InterPro" id="IPR015919">
    <property type="entry name" value="Cadherin-like_sf"/>
</dbReference>
<feature type="domain" description="Cadherin" evidence="8">
    <location>
        <begin position="5682"/>
        <end position="5783"/>
    </location>
</feature>
<feature type="domain" description="Cadherin" evidence="8">
    <location>
        <begin position="4293"/>
        <end position="4398"/>
    </location>
</feature>
<feature type="domain" description="Cadherin" evidence="8">
    <location>
        <begin position="872"/>
        <end position="977"/>
    </location>
</feature>
<evidence type="ECO:0000256" key="6">
    <source>
        <dbReference type="ARBA" id="ARBA00023136"/>
    </source>
</evidence>
<feature type="domain" description="Cadherin" evidence="8">
    <location>
        <begin position="1636"/>
        <end position="1732"/>
    </location>
</feature>
<feature type="domain" description="Cadherin" evidence="8">
    <location>
        <begin position="5585"/>
        <end position="5686"/>
    </location>
</feature>
<dbReference type="FunFam" id="2.60.40.60:FF:000020">
    <property type="entry name" value="Dachsous cadherin-related 1b"/>
    <property type="match status" value="1"/>
</dbReference>
<feature type="domain" description="Cadherin" evidence="8">
    <location>
        <begin position="2903"/>
        <end position="3004"/>
    </location>
</feature>
<feature type="domain" description="Cadherin" evidence="8">
    <location>
        <begin position="4191"/>
        <end position="4292"/>
    </location>
</feature>
<keyword evidence="3" id="KW-0677">Repeat</keyword>
<feature type="domain" description="Cadherin" evidence="8">
    <location>
        <begin position="3545"/>
        <end position="3648"/>
    </location>
</feature>
<feature type="domain" description="Cadherin" evidence="8">
    <location>
        <begin position="6314"/>
        <end position="6413"/>
    </location>
</feature>
<evidence type="ECO:0000256" key="1">
    <source>
        <dbReference type="ARBA" id="ARBA00004370"/>
    </source>
</evidence>
<feature type="domain" description="Cadherin" evidence="8">
    <location>
        <begin position="2059"/>
        <end position="2165"/>
    </location>
</feature>
<feature type="domain" description="Cadherin" evidence="8">
    <location>
        <begin position="6210"/>
        <end position="6313"/>
    </location>
</feature>
<keyword evidence="6" id="KW-0472">Membrane</keyword>
<keyword evidence="2" id="KW-0812">Transmembrane</keyword>
<dbReference type="InterPro" id="IPR020894">
    <property type="entry name" value="Cadherin_CS"/>
</dbReference>
<keyword evidence="4 7" id="KW-0106">Calcium</keyword>
<dbReference type="PROSITE" id="PS00232">
    <property type="entry name" value="CADHERIN_1"/>
    <property type="match status" value="2"/>
</dbReference>
<feature type="domain" description="Cadherin" evidence="8">
    <location>
        <begin position="5888"/>
        <end position="5999"/>
    </location>
</feature>
<feature type="domain" description="Cadherin" evidence="8">
    <location>
        <begin position="4399"/>
        <end position="4510"/>
    </location>
</feature>
<feature type="domain" description="Cadherin" evidence="8">
    <location>
        <begin position="5039"/>
        <end position="5141"/>
    </location>
</feature>
<feature type="non-terminal residue" evidence="9">
    <location>
        <position position="1"/>
    </location>
</feature>
<name>A0AAV3Y9U1_9GAST</name>
<feature type="domain" description="Cadherin" evidence="8">
    <location>
        <begin position="4512"/>
        <end position="4609"/>
    </location>
</feature>
<feature type="domain" description="Cadherin" evidence="8">
    <location>
        <begin position="5248"/>
        <end position="5355"/>
    </location>
</feature>
<feature type="domain" description="Cadherin" evidence="8">
    <location>
        <begin position="3328"/>
        <end position="3435"/>
    </location>
</feature>
<dbReference type="EMBL" id="BLXT01000744">
    <property type="protein sequence ID" value="GFN79864.1"/>
    <property type="molecule type" value="Genomic_DNA"/>
</dbReference>
<comment type="subcellular location">
    <subcellularLocation>
        <location evidence="1">Membrane</location>
    </subcellularLocation>
</comment>
<feature type="non-terminal residue" evidence="9">
    <location>
        <position position="6657"/>
    </location>
</feature>
<feature type="domain" description="Cadherin" evidence="8">
    <location>
        <begin position="2166"/>
        <end position="2269"/>
    </location>
</feature>
<evidence type="ECO:0000313" key="10">
    <source>
        <dbReference type="Proteomes" id="UP000735302"/>
    </source>
</evidence>
<feature type="domain" description="Cadherin" evidence="8">
    <location>
        <begin position="4824"/>
        <end position="4925"/>
    </location>
</feature>
<feature type="domain" description="Cadherin" evidence="8">
    <location>
        <begin position="445"/>
        <end position="546"/>
    </location>
</feature>
<dbReference type="CDD" id="cd11304">
    <property type="entry name" value="Cadherin_repeat"/>
    <property type="match status" value="55"/>
</dbReference>
<feature type="domain" description="Cadherin" evidence="8">
    <location>
        <begin position="3665"/>
        <end position="3755"/>
    </location>
</feature>
<feature type="domain" description="Cadherin" evidence="8">
    <location>
        <begin position="3452"/>
        <end position="3544"/>
    </location>
</feature>
<feature type="domain" description="Cadherin" evidence="8">
    <location>
        <begin position="3006"/>
        <end position="3109"/>
    </location>
</feature>
<keyword evidence="5" id="KW-1133">Transmembrane helix</keyword>
<feature type="domain" description="Cadherin" evidence="8">
    <location>
        <begin position="6103"/>
        <end position="6209"/>
    </location>
</feature>
<dbReference type="GO" id="GO:0007156">
    <property type="term" value="P:homophilic cell adhesion via plasma membrane adhesion molecules"/>
    <property type="evidence" value="ECO:0007669"/>
    <property type="project" value="InterPro"/>
</dbReference>
<feature type="domain" description="Cadherin" evidence="8">
    <location>
        <begin position="1844"/>
        <end position="1950"/>
    </location>
</feature>
<feature type="domain" description="Cadherin" evidence="8">
    <location>
        <begin position="225"/>
        <end position="338"/>
    </location>
</feature>
<organism evidence="9 10">
    <name type="scientific">Plakobranchus ocellatus</name>
    <dbReference type="NCBI Taxonomy" id="259542"/>
    <lineage>
        <taxon>Eukaryota</taxon>
        <taxon>Metazoa</taxon>
        <taxon>Spiralia</taxon>
        <taxon>Lophotrochozoa</taxon>
        <taxon>Mollusca</taxon>
        <taxon>Gastropoda</taxon>
        <taxon>Heterobranchia</taxon>
        <taxon>Euthyneura</taxon>
        <taxon>Panpulmonata</taxon>
        <taxon>Sacoglossa</taxon>
        <taxon>Placobranchoidea</taxon>
        <taxon>Plakobranchidae</taxon>
        <taxon>Plakobranchus</taxon>
    </lineage>
</organism>
<feature type="domain" description="Cadherin" evidence="8">
    <location>
        <begin position="5467"/>
        <end position="5573"/>
    </location>
</feature>
<feature type="domain" description="Cadherin" evidence="8">
    <location>
        <begin position="6414"/>
        <end position="6520"/>
    </location>
</feature>
<feature type="domain" description="Cadherin" evidence="8">
    <location>
        <begin position="2478"/>
        <end position="2586"/>
    </location>
</feature>
<keyword evidence="10" id="KW-1185">Reference proteome</keyword>
<feature type="domain" description="Cadherin" evidence="8">
    <location>
        <begin position="1514"/>
        <end position="1618"/>
    </location>
</feature>
<dbReference type="PANTHER" id="PTHR24026">
    <property type="entry name" value="FAT ATYPICAL CADHERIN-RELATED"/>
    <property type="match status" value="1"/>
</dbReference>
<dbReference type="PRINTS" id="PR00205">
    <property type="entry name" value="CADHERIN"/>
</dbReference>
<accession>A0AAV3Y9U1</accession>
<feature type="domain" description="Cadherin" evidence="8">
    <location>
        <begin position="1734"/>
        <end position="1848"/>
    </location>
</feature>
<feature type="domain" description="Cadherin" evidence="8">
    <location>
        <begin position="2799"/>
        <end position="2901"/>
    </location>
</feature>
<sequence length="6657" mass="725576">FVGTDFFTLPSVQEGFVSVRRTLDFESMYRATNQNPALTYYNLTVIATDKGVIPQTATTSMIILIEDGDDLGPEFVYDTCLPSQIPNGKTCVRPDYKATIVSDSNQGSTLVLTPVPVDPNNPTATTEIIAEDRDTINNNIRCQVLSTVPTGYENFFIGSASRIAGSTKQHRCTIQYLSNNPISRLAVPTLDLIVLVQEISDENRIDYATVEVEVQQANNFPPVITASSAEGYILENSPVSTRVSETAALSTPLRLTFSDQDVLSTDPEQQYDVIVTGGTPFSVSDGYIVLTSPSLDFETNSQYTFTVRIRERTPQARESNPVTIRINVLDVNDFSPVFSAAQNYIVSLRQGTYTTPQTLTTVFASDQDFGPVRYTLNSIRREPANAPATLDLSAGGTLTLTGTVTDGEIYYAFITATDQGTPTRSTDTVVVVNITPLDNQAPAFTADQYIVSVSESVPVNSDIFVLPATDPDSSTLTYSITAMTPINNINPYFTLNGDVLSNLRLFDRESIREHNVSVQVQDPQGNTDSALVIVRILDVNDNNPVFRSAGYTFFVQENQPSGTNVGTVQADDGDEQGTPNSQVTYSIVSTLDGVAFNINSQTGELFTSQPFDYETKNIYNLLVQASDTGRSPRTSVVPVTVTVQDLQDNLPLFEEVSYTVTVDEASPAGTNVIALTATDADVVDNIDYKLLEIPGRSDISSFNIQTVGDTARITTIGLLDFEVQPQYQFLVTTVDGENSGSLFATATVTVNVQDLNDNVPNFAPFNAQVSVLETEGLGYVISTLAATDGDGSAPNNQVRYQVSSIAPPSGNGLFYIGEQDGELVVASNLRAAGLTNSYQVNVQAYDLGNPRQATQAVIDVTIVRNRPPLFPSETQTLPQVDSNIQANTLLETVVATDPDASTTPQFAGVTYSLVGEGTATNMFNVNPTTGEVRVIGDLGNTAVTSYTLVIVATDLGGLTDTIRLIVPVNQNLRNPEILQQSYTRTIPENQPLGESVVQILARDQDRLPPWNQLSYAITSDQTAQNYFAINENGLLTLQRSLMNVGINQFTMTVQVTDQGTPPRQAPTTASVTVNVNRNLQDPIFFNQTYFRTLVETVGVGTEVVNVDATDADGVFNSLTYLIEGDLTAPNFFDIRPSDGLITVSNDLRTTAVEDFTIRVTAIDNGPIPRRGSALVFVTITRNLQTPAWVINNPTRGSVLEDAAAGTSIMQVTATDGDSQPPNNEIEYRITSGGEFFQVGPTSGIISPKMPLYVDPNRLNSYQVTLVASDRGKVPRESLPFTVTIDAVRNLNAPQWIATPFNPIVKVPLTNGQRVATFSAQDLDVNVYNQMTFEVLPYQGVQPLFSFQARDATSVDLIVPNAGIVNADNAMQYQFYVRVSDNGTPPKYDVALVTVNMDRNQAAPRFTQTEKTVTITEDRNPGQVIESCTAVDTDSGDNGIIRYLDTSTATNTRSFFEVIESTSEIVLQRDLDEDFNNVYTVLISARDSGPYPLPSAATCTVTISVQRNSFAPAFVNTPYDTSVERTALAGTLVTTVSAEDNDLFSPFNVVRYELVRQTTPNVFSVDAVNGEVRLATNMVTQTESSYTVAVRAYDGGEPPRSAYNIFSVGVNRNLNAPRFTNPGPAQNFQVNAPRQLETIDFSDVIYTVTAVDDDTGPAGTITYELIGAGKATNFFQVDPSTGAIQLKASLLQDTDNQYTLTINARDNDPNPRAVADVATVTVNVYRNQQPPVFINEQAYSTTVNQNIGTGSTITTVTATDADEVGTFERVSYQVIGDGEAPAYVSVNANGNIILQNSLTSLVSDILYVRVLASDNGEPPLTDTTSFTITLNKNLFTPTWVATDINNPVYQFFIDEDQLLFQEFGRLQANDQDSQTPNNEVEFFSNAQQAALDYFQVTSDGAVSVSRSLEGLSETSYTWTMSLRDKGAPVRTSPTTATVTVFVNRNRFDPAFTNCPPTNLGPVDDNVQTGTRIFQLTFGDTDSDSNRYGNVTVQIIGDDTASSLFGIDSDNFVVVRSSLANVDTARYQIRILATDQGEPPRQSQCVVPVNVNHNLLPPVFQNQPYSARILENLLPPSFVLRLTATDGDAFTPYNQVTYSFGGNTGPSLADQYFLVQPTGEINVLRDLQTDPNRPNTYSFAAIARDGGGRTASASVAIEVVRNTAPSISNPSLSTTISNNHTVNSAVYDVDYIDQDTDNPFNVVTFSLTGEAIGLTYFTINPTTGVISLTRSLIGSGPDRFLLNVRVCDGGNLCDTETITVDVERNFFSPNFLQNSYETTIGEDTPVLTQILRVQALDSDRANPYNQVSYRMQTQNDRFSVDSTNGDIRVRRPLDGEPQAFWDFNVVAEDGGNRVSVAVPVRINIIRNDNSPIFDVATCDGSIEANIQAGILVSTVTATDLDTQVNFNTASIRYSIIGDDGAGSFFTVGPINGEIRTGNGISTNAAPFYQLRIQARDGFGKSAVKVCRVTVNRNLNSPQFQPTSYNPRILETQPIAAQVARVTISDNDGSAPSNQGDFTLTGNTACLEYFQMDDVSGILSVRKDLRLNGARPVTYTCTVSASDRGDPPRSATNSATIVVTVVYNTAPSFNADTYFATINRDDTDGATLQGYAVSDPDTDVPFSETFVYISGGPDTRFFNLDRINRQVILRNAADLALDTATKYTMFLTVVDGGSPPLNDTAAFVLTVNRNLQTPVCTPQNVVNIPYTQETGVILAYVNASDTDVQAPMNQVRYSLVDQGNVLTYFSIDPNTAAVSLKTRLPPNGITGFVVQVLAQDGGFPPRQATCSVQISVTTDSGTLAFSLTDYAETISENIGLNQGVLQATAVPSDSVTYSIVGEDTGPTYFGINPTSGQIFVQSDLRNDPSQRTQYRLRLRAVRQFQVTTQEAFATAVITVNRNLNGPQLRPNAFYENTINEDAFIGDSVIQIDAIDQDNDVLRYDIQTPTPGSDYFAVSTTTGLITVARPLTNIPQSTVQFNVIVSDQAIVAPKSATATIRINIVADAPPSFINTNSYSTNIPFNQPPSTSLFRVVAVDSDLRGSIVYDANCGILSAPGYFDVNSTNGDIIITNSVALDLAFTYELCLIAYDSARPNTQATSTMTVFVNRNPNSPVLNPDSYTASISEIAGYGTSLFTVTATDADAHPIEYSVVSSSPTSCGNYFNLHPDTGVFSTAGDLTDLLPKSITQCSFLFSARDRGNPSNTAGNQANGVVTIGRNDFSPVFPNSLYVINVPENTQVNNVVFNANATDGDVGEALFGDFDYQTIGDDPAQNYFSLNTADGTIRVISSLATNNVASYQVRIVARDFGRPRRSGTTLVRFNIQRNFNNPVIQPDQNSISTDVFEDDPITSPIFQFNAVDADRAGPQQDVAWNIQFTTAADARYFSIDQQGDVYINVPLYYDETNKATYTFVVSATNTDGSGRSDSINCQVNVFRNIFPPEFTSDIYTVDPAISYLLQPGAVVTNAVTVSDADSQARYRVQSISIVQDSVYSSLFSINSVSGQISLAQSLQARSEDEYKIRIRAVDGGTPTLLDEATVLIPVNRNQQRPRFTTGNQTITLFENRPGGLITRVQAEDNDLLEPYNKFEFTQLTSSSYFSTDSDGGIYLIQSLTLPGTPDFFQLQIRVCDLAPTSLCADNDAFVSINIIRNNHVPFFVPNPDYPYTANRDTITPGEVLITARALDNDDPNTLFGQLTYSLIGDDGDQNRFDINPNSGAITVSNRASQGETSPFQLRIQVCDGGGLCNVTVAFIRVSTNQFAPVLNPVSYSETILETQEYGATIIDVNGTDADVSAPNNQIEYELLEGNINDGSLSCFGINPLTGFIFAKLSLLDTPCDTTNNFRFNVRANDKGDPIQRSQAASVSIFVIRNENGPVWDSSMYTFNIDLNHQANTAVGSTRATDLDPANTPFGTLTYTVMGGTGIFLFGINQINNNDVNVVLTNTLPAQAGVTNYTLYILVQDNGIPRRGQLTAIQINVNNNLNRPSFTQFDYTFDAFETDPVGTGIGTPLTGEDLDVLFPWSAYFFRLITANRLFTLDTTGQLYTARTLIGTANTDNTITLVAQIYDGGTPSLVGARNANIQVRVLRNLNCPSFGSNLPQTINIQQNDNGVIFTAQATDADITPRYNVVTYDLAGVNPNVTRFFAFDQATGEVSIRSDMASDQQTTYTMVINAWDGYCATRTQGQLTINVQRNLFAPRWRSDSAAITVLETQAMGVSIYNLNLQGEDLDPNSVLEYSFAPGSPNTNLFFLSTSAGVYLSQTLLQRAESSYTVQFIITDDGGRTSGVFTLTVNVIRNQAPDISISASSFNINANQPFGSSIASCQGTDPDSQSPFNDLGFYLTGDDEATRLFAVNEATCSITIAGDLALDSATSYTLQLQVRDGGTPRLTDSVSITVNVERNLNSPVFSSPSYAETILETYPQGQIFLSVTATDADVLAPYNTIRYSIVSSNQNVLDYFDINPITGGIFCKVWQVYYPENLPNVPFQFEVSATDSGPVPRSATQNAQVTVNVIRNTQPFFLNTNLYATSIPETQQEGSSIYQVSFDDDDSQNPFNALTLSIRGDGNAPAFFNIDNNGVIRLRNNVDLPGASDITFNIRVHVEDGGIPPLYSEAFVNVTVQRNFFTPQLPNEVVSIPYNSFRGRFVVTLRGTDQDSTGPEATLTYSITGGASRGNIDYFYLNPSSGAMTLTETTDLENIDQFIIGVRATDAGTPPRFADATVTVTILKETSNLTIPNYNFLVAENQQPQFLINSVVATPSDSVRYLTLGYEPATNFFAVDPSNGAVTVTRSLLGEDLDVYTLVVRAVRDSGLTSQTAESTVTIRVQRNLNAPIFNQTRYERTIQDTTDVGSVILTVFASDADGDTIEYSVIPNSGDSSPFFLHPRSGEISLITSLRGTSTPTFTFRVQSRDNRTPERTQEATVVINIVGDAFPPVFTQSVYTGGAGETSSQGDIVLTVTASDQDLRGVLNFEITGVSTGPAYFGYGTVNQLPNNRASADVIITDRSNLRADDLLVYTLRVVAYDSRYPNNRATSTVSISMARNLNSPQFSLPLYTTTIKATVPEGTAIFNNITATDNDGDILRYSISGNSQAQEYYVINPDTAVIRVRKSLLLGTQVSDLINLVVSDQRNPVRTATSQARVTIIRDTANPQFTNIPTQVTIGINQAVPFNQFFTIQATDQNLRGNLVYTLVSGYADFFTLINSGTGSQAVGQVNLVRSLQDDAQRLETYSLTFRVYDSEFPDNYDEETLIVNTVRNPSAPQCPRAQIIRNIDVSTRLNSVLDTVTATDADGDTIRYSFAPGTDAIDQQVFYLDPNSGEIRLIDTLSTVGVTSFTFTVLASDQGFPTPRTCQITVSFTVATDLAPFFDPANYTWTGLREDSFGLQSSFIVRGVDNDLVGNLQYRVVGQYSEPFYFGVRRTVPSLQASSGELFLLRDIKPDNEDIYYINVIVFDDARPQLSATTTVTASVLRNPSSPAFSLPSYTATFHELEPVGYNPVNVSASDSDGDLVTYSFQTTGVDLKPLDYFDIQPITGEIAVKRRLTEDLTRQTQFVLTVVAVDNRVPQRSGQATVVLNVLRNSFSPIFINTPYQLLNPALSENTLPGAAVIYAGVTATDQDARGPLVYEEYVNTSAAYYFEIDRNTADITLRNSLLVGTSTVYNLYIRAYDPEYPQDYAEEVVTIAVARNEFGPQFTAPNYDITINETLQVGTNILTVAATDQNPGDVVTFSTTGQANTLQLFELFSSGSIIVKSSLLDLPTSLYQMDVVATDDGVPQRSAFATVRITILRYPGDPQIITNPCQNTFNENLVIGPTNTRIVVQDNSLAGSLVFEEIGQYPAPSFFDIDNQGVISLTQNIRNSSFKGSSFLYTVRVYDSLRPNRESQVTCTFFITRNPNPPTWDINDFSTTIRDSHPVLGDVTSVTASDVDPQDDGQITYSLIGETAQRNLVSGPSDYFLIDSNTGTIKLAQALKGSNIDSFTLTVQACDNGFPILCITKTGTITVDYTGFPPVFVPPSYFQQLEENAAAGDFVLRVTATDQDMLPSSYLVYGFVNPPPPYFLLDERSGNLTVAKSFFFDPEPSYGFQVTAYDISDPDRVATAPVTIIINRNSAGPVCTTNPVQFSFLEYQTVPSIVGKVTAVDQNGDDVQYTLRSINPPPTNASDPDFYVDFNTGNIWLFKSKENPVFTTYELSIRAADVRSNNIKTDNCSVTITVIRDIAPSFTNPNADRTISEFQQLGEVTRVSAADQDLQGLLIYNLVGDYPSEQFFSVNAATGSVSLIQSLTNDGLALGSYSLRIEAYDNARPKRVATQNVVITVARNVNGPVFVPASYTRRVSETIPLATSVIQVTATDQDNEPLTFNITSATTDGLDVFFMDGDTIKTKADLRQADNAYTLTITATDPRGRSANAVATINVDRVTADQPPQFDQATYTTGINRYQQVNTVVIQTRATDPDIPNQQSRIKYEMTNPPGYTYFSINRDTGAISLDVPLTQNVNEAAFYTFELTAYDEQNPDLQATAYAVIFVDFNPNAPVFRQLSYQEAISEYFAIGRSVLAVNATDADSDVVRYFMDQRSFAVVPAAQFFSVDPNDGTVYVIDDLTTAPLNRYQFNIVAYDNRIPMQTTSVTVTIDIIRDQFAPVCNQRVTQNVPENTAVNNSVALFQFQASDADNT</sequence>
<feature type="domain" description="Cadherin" evidence="8">
    <location>
        <begin position="1085"/>
        <end position="1195"/>
    </location>
</feature>
<evidence type="ECO:0000313" key="9">
    <source>
        <dbReference type="EMBL" id="GFN79864.1"/>
    </source>
</evidence>
<feature type="domain" description="Cadherin" evidence="8">
    <location>
        <begin position="3979"/>
        <end position="4085"/>
    </location>
</feature>
<dbReference type="PANTHER" id="PTHR24026:SF126">
    <property type="entry name" value="PROTOCADHERIN FAT 4"/>
    <property type="match status" value="1"/>
</dbReference>
<dbReference type="PROSITE" id="PS50268">
    <property type="entry name" value="CADHERIN_2"/>
    <property type="match status" value="60"/>
</dbReference>
<dbReference type="Gene3D" id="2.60.40.60">
    <property type="entry name" value="Cadherins"/>
    <property type="match status" value="59"/>
</dbReference>
<evidence type="ECO:0000256" key="3">
    <source>
        <dbReference type="ARBA" id="ARBA00022737"/>
    </source>
</evidence>
<feature type="domain" description="Cadherin" evidence="8">
    <location>
        <begin position="547"/>
        <end position="653"/>
    </location>
</feature>
<feature type="domain" description="Cadherin" evidence="8">
    <location>
        <begin position="1406"/>
        <end position="1513"/>
    </location>
</feature>
<feature type="domain" description="Cadherin" evidence="8">
    <location>
        <begin position="3110"/>
        <end position="3218"/>
    </location>
</feature>
<evidence type="ECO:0000256" key="5">
    <source>
        <dbReference type="ARBA" id="ARBA00022989"/>
    </source>
</evidence>
<feature type="domain" description="Cadherin" evidence="8">
    <location>
        <begin position="5378"/>
        <end position="5466"/>
    </location>
</feature>
<dbReference type="Proteomes" id="UP000735302">
    <property type="component" value="Unassembled WGS sequence"/>
</dbReference>
<dbReference type="SUPFAM" id="SSF49313">
    <property type="entry name" value="Cadherin-like"/>
    <property type="match status" value="58"/>
</dbReference>
<evidence type="ECO:0000256" key="2">
    <source>
        <dbReference type="ARBA" id="ARBA00022692"/>
    </source>
</evidence>
<feature type="domain" description="Cadherin" evidence="8">
    <location>
        <begin position="763"/>
        <end position="870"/>
    </location>
</feature>
<feature type="domain" description="Cadherin" evidence="8">
    <location>
        <begin position="2379"/>
        <end position="2477"/>
    </location>
</feature>
<feature type="domain" description="Cadherin" evidence="8">
    <location>
        <begin position="1311"/>
        <end position="1405"/>
    </location>
</feature>
<gene>
    <name evidence="9" type="ORF">PoB_000637000</name>
</gene>
<feature type="domain" description="Cadherin" evidence="8">
    <location>
        <begin position="2587"/>
        <end position="2697"/>
    </location>
</feature>
<feature type="domain" description="Cadherin" evidence="8">
    <location>
        <begin position="5163"/>
        <end position="5254"/>
    </location>
</feature>
<feature type="domain" description="Cadherin" evidence="8">
    <location>
        <begin position="2270"/>
        <end position="2371"/>
    </location>
</feature>